<dbReference type="PANTHER" id="PTHR44068">
    <property type="entry name" value="ZGC:194242"/>
    <property type="match status" value="1"/>
</dbReference>
<dbReference type="GO" id="GO:0009820">
    <property type="term" value="P:alkaloid metabolic process"/>
    <property type="evidence" value="ECO:0007669"/>
    <property type="project" value="UniProtKB-KW"/>
</dbReference>
<feature type="domain" description="Methyltransferase" evidence="3">
    <location>
        <begin position="86"/>
        <end position="183"/>
    </location>
</feature>
<dbReference type="Gene3D" id="3.40.50.150">
    <property type="entry name" value="Vaccinia Virus protein VP39"/>
    <property type="match status" value="1"/>
</dbReference>
<dbReference type="EMBL" id="BNJQ01000013">
    <property type="protein sequence ID" value="GHP06589.1"/>
    <property type="molecule type" value="Genomic_DNA"/>
</dbReference>
<dbReference type="Pfam" id="PF13649">
    <property type="entry name" value="Methyltransf_25"/>
    <property type="match status" value="1"/>
</dbReference>
<evidence type="ECO:0000313" key="4">
    <source>
        <dbReference type="EMBL" id="GHP06589.1"/>
    </source>
</evidence>
<gene>
    <name evidence="4" type="ORF">PPROV_000533400</name>
</gene>
<dbReference type="InterPro" id="IPR029063">
    <property type="entry name" value="SAM-dependent_MTases_sf"/>
</dbReference>
<comment type="caution">
    <text evidence="4">The sequence shown here is derived from an EMBL/GenBank/DDBJ whole genome shotgun (WGS) entry which is preliminary data.</text>
</comment>
<evidence type="ECO:0000256" key="2">
    <source>
        <dbReference type="ARBA" id="ARBA00022589"/>
    </source>
</evidence>
<dbReference type="InterPro" id="IPR041698">
    <property type="entry name" value="Methyltransf_25"/>
</dbReference>
<keyword evidence="5" id="KW-1185">Reference proteome</keyword>
<comment type="pathway">
    <text evidence="1">Alkaloid biosynthesis.</text>
</comment>
<dbReference type="Proteomes" id="UP000660262">
    <property type="component" value="Unassembled WGS sequence"/>
</dbReference>
<accession>A0A830HN73</accession>
<dbReference type="OrthoDB" id="507377at2759"/>
<sequence length="320" mass="33808">MSSALDRIIKAHAEHAAAAAAPLSTPIAYKGSIAGGSASAGGGAANAANAVNLYAKVFEQLRPSWCKHIAHVTRHAKVKKLSAPKVLDVASGPGQPAITIAQRMPMAQVTSTDVSPDMVAQASNNVKAAGVSDRVTCKVLDMQSMVDVGTGTVDVATVSFGLMFAPQLDLALAEIYRVLKPGGIMTATVWLEMPWMDLNRSVMKDVLGEEPPPPPIDPLSLSELAALDKPMSAAGFRTVDDETGDIFFDFGDDAEFAFKLGTIPFLPKLKELQEAGSHGDVFAKARASFDAHTSDFVSQDGRMRLPGSTYRLVVASKPCR</sequence>
<organism evidence="4 5">
    <name type="scientific">Pycnococcus provasolii</name>
    <dbReference type="NCBI Taxonomy" id="41880"/>
    <lineage>
        <taxon>Eukaryota</taxon>
        <taxon>Viridiplantae</taxon>
        <taxon>Chlorophyta</taxon>
        <taxon>Pseudoscourfieldiophyceae</taxon>
        <taxon>Pseudoscourfieldiales</taxon>
        <taxon>Pycnococcaceae</taxon>
        <taxon>Pycnococcus</taxon>
    </lineage>
</organism>
<dbReference type="InterPro" id="IPR050447">
    <property type="entry name" value="Erg6_SMT_methyltransf"/>
</dbReference>
<dbReference type="PANTHER" id="PTHR44068:SF11">
    <property type="entry name" value="GERANYL DIPHOSPHATE 2-C-METHYLTRANSFERASE"/>
    <property type="match status" value="1"/>
</dbReference>
<name>A0A830HN73_9CHLO</name>
<evidence type="ECO:0000259" key="3">
    <source>
        <dbReference type="Pfam" id="PF13649"/>
    </source>
</evidence>
<proteinExistence type="predicted"/>
<evidence type="ECO:0000256" key="1">
    <source>
        <dbReference type="ARBA" id="ARBA00004913"/>
    </source>
</evidence>
<dbReference type="CDD" id="cd02440">
    <property type="entry name" value="AdoMet_MTases"/>
    <property type="match status" value="1"/>
</dbReference>
<reference evidence="4" key="1">
    <citation type="submission" date="2020-10" db="EMBL/GenBank/DDBJ databases">
        <title>Unveiling of a novel bifunctional photoreceptor, Dualchrome1, isolated from a cosmopolitan green alga.</title>
        <authorList>
            <person name="Suzuki S."/>
            <person name="Kawachi M."/>
        </authorList>
    </citation>
    <scope>NUCLEOTIDE SEQUENCE</scope>
    <source>
        <strain evidence="4">NIES 2893</strain>
    </source>
</reference>
<evidence type="ECO:0000313" key="5">
    <source>
        <dbReference type="Proteomes" id="UP000660262"/>
    </source>
</evidence>
<protein>
    <recommendedName>
        <fullName evidence="3">Methyltransferase domain-containing protein</fullName>
    </recommendedName>
</protein>
<dbReference type="SUPFAM" id="SSF53335">
    <property type="entry name" value="S-adenosyl-L-methionine-dependent methyltransferases"/>
    <property type="match status" value="1"/>
</dbReference>
<dbReference type="AlphaFoldDB" id="A0A830HN73"/>
<keyword evidence="2" id="KW-0017">Alkaloid metabolism</keyword>